<evidence type="ECO:0000313" key="2">
    <source>
        <dbReference type="EMBL" id="MBD8022116.1"/>
    </source>
</evidence>
<dbReference type="RefSeq" id="WP_191763304.1">
    <property type="nucleotide sequence ID" value="NZ_JACSPM010000001.1"/>
</dbReference>
<name>A0ABR8WZT3_9MICO</name>
<dbReference type="GO" id="GO:0016787">
    <property type="term" value="F:hydrolase activity"/>
    <property type="evidence" value="ECO:0007669"/>
    <property type="project" value="UniProtKB-KW"/>
</dbReference>
<evidence type="ECO:0000259" key="1">
    <source>
        <dbReference type="Pfam" id="PF12697"/>
    </source>
</evidence>
<feature type="domain" description="AB hydrolase-1" evidence="1">
    <location>
        <begin position="33"/>
        <end position="260"/>
    </location>
</feature>
<dbReference type="InterPro" id="IPR000073">
    <property type="entry name" value="AB_hydrolase_1"/>
</dbReference>
<dbReference type="Proteomes" id="UP000602532">
    <property type="component" value="Unassembled WGS sequence"/>
</dbReference>
<dbReference type="PANTHER" id="PTHR43798">
    <property type="entry name" value="MONOACYLGLYCEROL LIPASE"/>
    <property type="match status" value="1"/>
</dbReference>
<dbReference type="InterPro" id="IPR029058">
    <property type="entry name" value="AB_hydrolase_fold"/>
</dbReference>
<dbReference type="Gene3D" id="3.40.50.1820">
    <property type="entry name" value="alpha/beta hydrolase"/>
    <property type="match status" value="1"/>
</dbReference>
<gene>
    <name evidence="2" type="ORF">H9622_00750</name>
</gene>
<protein>
    <submittedName>
        <fullName evidence="2">Alpha/beta hydrolase</fullName>
    </submittedName>
</protein>
<dbReference type="InterPro" id="IPR050266">
    <property type="entry name" value="AB_hydrolase_sf"/>
</dbReference>
<organism evidence="2 3">
    <name type="scientific">Microbacterium gallinarum</name>
    <dbReference type="NCBI Taxonomy" id="2762209"/>
    <lineage>
        <taxon>Bacteria</taxon>
        <taxon>Bacillati</taxon>
        <taxon>Actinomycetota</taxon>
        <taxon>Actinomycetes</taxon>
        <taxon>Micrococcales</taxon>
        <taxon>Microbacteriaceae</taxon>
        <taxon>Microbacterium</taxon>
    </lineage>
</organism>
<dbReference type="Pfam" id="PF12697">
    <property type="entry name" value="Abhydrolase_6"/>
    <property type="match status" value="1"/>
</dbReference>
<reference evidence="2 3" key="1">
    <citation type="submission" date="2020-08" db="EMBL/GenBank/DDBJ databases">
        <title>A Genomic Blueprint of the Chicken Gut Microbiome.</title>
        <authorList>
            <person name="Gilroy R."/>
            <person name="Ravi A."/>
            <person name="Getino M."/>
            <person name="Pursley I."/>
            <person name="Horton D.L."/>
            <person name="Alikhan N.-F."/>
            <person name="Baker D."/>
            <person name="Gharbi K."/>
            <person name="Hall N."/>
            <person name="Watson M."/>
            <person name="Adriaenssens E.M."/>
            <person name="Foster-Nyarko E."/>
            <person name="Jarju S."/>
            <person name="Secka A."/>
            <person name="Antonio M."/>
            <person name="Oren A."/>
            <person name="Chaudhuri R."/>
            <person name="La Ragione R.M."/>
            <person name="Hildebrand F."/>
            <person name="Pallen M.J."/>
        </authorList>
    </citation>
    <scope>NUCLEOTIDE SEQUENCE [LARGE SCALE GENOMIC DNA]</scope>
    <source>
        <strain evidence="2 3">Sa1CUA4</strain>
    </source>
</reference>
<comment type="caution">
    <text evidence="2">The sequence shown here is derived from an EMBL/GenBank/DDBJ whole genome shotgun (WGS) entry which is preliminary data.</text>
</comment>
<keyword evidence="3" id="KW-1185">Reference proteome</keyword>
<dbReference type="SUPFAM" id="SSF53474">
    <property type="entry name" value="alpha/beta-Hydrolases"/>
    <property type="match status" value="1"/>
</dbReference>
<keyword evidence="2" id="KW-0378">Hydrolase</keyword>
<proteinExistence type="predicted"/>
<dbReference type="PANTHER" id="PTHR43798:SF6">
    <property type="entry name" value="HYDROLASE, PUTATIVE (AFU_ORTHOLOGUE AFUA_4G13070)-RELATED"/>
    <property type="match status" value="1"/>
</dbReference>
<dbReference type="PRINTS" id="PR00111">
    <property type="entry name" value="ABHYDROLASE"/>
</dbReference>
<sequence>MSEGRVMAEFVFTSPAGVTLRGGRHGEGMPLLALHGGYSARGEIEAILDAVLPEVPPFDRWTPDLPGMGDSVDTAVDDAEQVVELLCALVDAEFGGRKFALLGHSLGGFLARAVAARRPEQVVAIALLCPLPGELQPEPATVVQSEPGAADVLSDRERAEFEGYFVWHTAQAVERFRSGVAGSLDRYDGDIVGRIMESADFDIGDGADSVPMLVVLGRRDSLLGFRSQAAQAAHWAAATVVIVDDAGHALPHEKPELVRALLADLFTRAGSVVRT</sequence>
<evidence type="ECO:0000313" key="3">
    <source>
        <dbReference type="Proteomes" id="UP000602532"/>
    </source>
</evidence>
<dbReference type="EMBL" id="JACSPM010000001">
    <property type="protein sequence ID" value="MBD8022116.1"/>
    <property type="molecule type" value="Genomic_DNA"/>
</dbReference>
<accession>A0ABR8WZT3</accession>